<protein>
    <submittedName>
        <fullName evidence="7">EamA/RhaT family transporter</fullName>
    </submittedName>
    <submittedName>
        <fullName evidence="8">Permease of the drug/metabolite transporter (DMT) superfamily</fullName>
    </submittedName>
</protein>
<dbReference type="AlphaFoldDB" id="A0A1H5WNC4"/>
<evidence type="ECO:0000313" key="7">
    <source>
        <dbReference type="EMBL" id="QCC46391.1"/>
    </source>
</evidence>
<dbReference type="GeneID" id="39856648"/>
<feature type="transmembrane region" description="Helical" evidence="5">
    <location>
        <begin position="33"/>
        <end position="54"/>
    </location>
</feature>
<dbReference type="SUPFAM" id="SSF103481">
    <property type="entry name" value="Multidrug resistance efflux transporter EmrE"/>
    <property type="match status" value="2"/>
</dbReference>
<organism evidence="8 9">
    <name type="scientific">Halobellus limi</name>
    <dbReference type="NCBI Taxonomy" id="699433"/>
    <lineage>
        <taxon>Archaea</taxon>
        <taxon>Methanobacteriati</taxon>
        <taxon>Methanobacteriota</taxon>
        <taxon>Stenosarchaea group</taxon>
        <taxon>Halobacteria</taxon>
        <taxon>Halobacteriales</taxon>
        <taxon>Haloferacaceae</taxon>
        <taxon>Halobellus</taxon>
    </lineage>
</organism>
<evidence type="ECO:0000313" key="9">
    <source>
        <dbReference type="Proteomes" id="UP000236740"/>
    </source>
</evidence>
<dbReference type="InterPro" id="IPR000620">
    <property type="entry name" value="EamA_dom"/>
</dbReference>
<dbReference type="Gene3D" id="1.10.3730.20">
    <property type="match status" value="1"/>
</dbReference>
<evidence type="ECO:0000256" key="4">
    <source>
        <dbReference type="ARBA" id="ARBA00023136"/>
    </source>
</evidence>
<feature type="transmembrane region" description="Helical" evidence="5">
    <location>
        <begin position="273"/>
        <end position="293"/>
    </location>
</feature>
<dbReference type="EMBL" id="CP031311">
    <property type="protein sequence ID" value="QCC46391.1"/>
    <property type="molecule type" value="Genomic_DNA"/>
</dbReference>
<dbReference type="RefSeq" id="WP_103991011.1">
    <property type="nucleotide sequence ID" value="NZ_CP031311.1"/>
</dbReference>
<gene>
    <name evidence="7" type="ORF">DV707_01135</name>
    <name evidence="8" type="ORF">SAMN04488133_1332</name>
</gene>
<keyword evidence="4 5" id="KW-0472">Membrane</keyword>
<dbReference type="GO" id="GO:0016020">
    <property type="term" value="C:membrane"/>
    <property type="evidence" value="ECO:0007669"/>
    <property type="project" value="UniProtKB-SubCell"/>
</dbReference>
<evidence type="ECO:0000256" key="1">
    <source>
        <dbReference type="ARBA" id="ARBA00004141"/>
    </source>
</evidence>
<dbReference type="KEGG" id="hlm:DV707_01135"/>
<feature type="transmembrane region" description="Helical" evidence="5">
    <location>
        <begin position="154"/>
        <end position="174"/>
    </location>
</feature>
<dbReference type="PANTHER" id="PTHR32322">
    <property type="entry name" value="INNER MEMBRANE TRANSPORTER"/>
    <property type="match status" value="1"/>
</dbReference>
<dbReference type="EMBL" id="FNVN01000001">
    <property type="protein sequence ID" value="SEG00746.1"/>
    <property type="molecule type" value="Genomic_DNA"/>
</dbReference>
<evidence type="ECO:0000256" key="5">
    <source>
        <dbReference type="SAM" id="Phobius"/>
    </source>
</evidence>
<keyword evidence="3 5" id="KW-1133">Transmembrane helix</keyword>
<feature type="transmembrane region" description="Helical" evidence="5">
    <location>
        <begin position="124"/>
        <end position="142"/>
    </location>
</feature>
<dbReference type="Proteomes" id="UP000296733">
    <property type="component" value="Chromosome"/>
</dbReference>
<evidence type="ECO:0000313" key="10">
    <source>
        <dbReference type="Proteomes" id="UP000296733"/>
    </source>
</evidence>
<proteinExistence type="predicted"/>
<evidence type="ECO:0000313" key="8">
    <source>
        <dbReference type="EMBL" id="SEG00746.1"/>
    </source>
</evidence>
<dbReference type="Proteomes" id="UP000236740">
    <property type="component" value="Unassembled WGS sequence"/>
</dbReference>
<feature type="transmembrane region" description="Helical" evidence="5">
    <location>
        <begin position="217"/>
        <end position="238"/>
    </location>
</feature>
<accession>A0A1H5WNC4</accession>
<dbReference type="InterPro" id="IPR037185">
    <property type="entry name" value="EmrE-like"/>
</dbReference>
<evidence type="ECO:0000259" key="6">
    <source>
        <dbReference type="Pfam" id="PF00892"/>
    </source>
</evidence>
<feature type="domain" description="EamA" evidence="6">
    <location>
        <begin position="7"/>
        <end position="139"/>
    </location>
</feature>
<dbReference type="PANTHER" id="PTHR32322:SF2">
    <property type="entry name" value="EAMA DOMAIN-CONTAINING PROTEIN"/>
    <property type="match status" value="1"/>
</dbReference>
<feature type="transmembrane region" description="Helical" evidence="5">
    <location>
        <begin position="91"/>
        <end position="112"/>
    </location>
</feature>
<feature type="transmembrane region" description="Helical" evidence="5">
    <location>
        <begin position="66"/>
        <end position="85"/>
    </location>
</feature>
<comment type="subcellular location">
    <subcellularLocation>
        <location evidence="1">Membrane</location>
        <topology evidence="1">Multi-pass membrane protein</topology>
    </subcellularLocation>
</comment>
<evidence type="ECO:0000256" key="3">
    <source>
        <dbReference type="ARBA" id="ARBA00022989"/>
    </source>
</evidence>
<dbReference type="OrthoDB" id="17861at2157"/>
<keyword evidence="9" id="KW-1185">Reference proteome</keyword>
<reference evidence="7 10" key="2">
    <citation type="journal article" date="2019" name="Nat. Commun.">
        <title>A new type of DNA phosphorothioation-based antiviral system in archaea.</title>
        <authorList>
            <person name="Xiong L."/>
            <person name="Liu S."/>
            <person name="Chen S."/>
            <person name="Xiao Y."/>
            <person name="Zhu B."/>
            <person name="Gao Y."/>
            <person name="Zhang Y."/>
            <person name="Chen B."/>
            <person name="Luo J."/>
            <person name="Deng Z."/>
            <person name="Chen X."/>
            <person name="Wang L."/>
            <person name="Chen S."/>
        </authorList>
    </citation>
    <scope>NUCLEOTIDE SEQUENCE [LARGE SCALE GENOMIC DNA]</scope>
    <source>
        <strain evidence="7 10">CGMCC 1.10331</strain>
    </source>
</reference>
<reference evidence="8 9" key="1">
    <citation type="submission" date="2016-10" db="EMBL/GenBank/DDBJ databases">
        <authorList>
            <person name="de Groot N.N."/>
        </authorList>
    </citation>
    <scope>NUCLEOTIDE SEQUENCE [LARGE SCALE GENOMIC DNA]</scope>
    <source>
        <strain evidence="8 9">CGMCC 1.10331</strain>
    </source>
</reference>
<dbReference type="Pfam" id="PF00892">
    <property type="entry name" value="EamA"/>
    <property type="match status" value="2"/>
</dbReference>
<feature type="domain" description="EamA" evidence="6">
    <location>
        <begin position="153"/>
        <end position="289"/>
    </location>
</feature>
<sequence length="313" mass="32747">MRTRTPLFVFLLVAAIWGTGFTATEVGLRSLPPALFAALRFDLAAVLLFGLAGWRGDRLRPAGRGEWRPILTGGVLLIGVHHALLFAGQQYVPSAVAAVLLGLIPIVTPALTRLSTARKRLTPVGLLGVGLGFLGVVTIANPDPSNLVGSDLRGITLVLGSALAFAFGAVLTHDTEATMPTLAEQAWMMLVGAVVLHAASALLPGESLSAVVWTVDGVLAVVYLAVVAGAAGFALYFWLLRRVGPVEVSLLEYVIPVVAAVVGWLALGEALAPTTLLGFAIIFAGFVLVKRGAVRNALRRWRGGTAPQAQRAD</sequence>
<evidence type="ECO:0000256" key="2">
    <source>
        <dbReference type="ARBA" id="ARBA00022692"/>
    </source>
</evidence>
<keyword evidence="2 5" id="KW-0812">Transmembrane</keyword>
<dbReference type="InterPro" id="IPR050638">
    <property type="entry name" value="AA-Vitamin_Transporters"/>
</dbReference>
<feature type="transmembrane region" description="Helical" evidence="5">
    <location>
        <begin position="186"/>
        <end position="205"/>
    </location>
</feature>
<feature type="transmembrane region" description="Helical" evidence="5">
    <location>
        <begin position="250"/>
        <end position="267"/>
    </location>
</feature>
<name>A0A1H5WNC4_9EURY</name>